<keyword evidence="4" id="KW-1185">Reference proteome</keyword>
<dbReference type="Pfam" id="PF00534">
    <property type="entry name" value="Glycos_transf_1"/>
    <property type="match status" value="1"/>
</dbReference>
<dbReference type="Proteomes" id="UP001156664">
    <property type="component" value="Unassembled WGS sequence"/>
</dbReference>
<dbReference type="CDD" id="cd03801">
    <property type="entry name" value="GT4_PimA-like"/>
    <property type="match status" value="1"/>
</dbReference>
<name>A0ABQ5YK53_9BURK</name>
<keyword evidence="3" id="KW-0808">Transferase</keyword>
<dbReference type="RefSeq" id="WP_284279199.1">
    <property type="nucleotide sequence ID" value="NZ_BSOJ01000001.1"/>
</dbReference>
<feature type="domain" description="Glycosyl transferase family 1" evidence="1">
    <location>
        <begin position="192"/>
        <end position="347"/>
    </location>
</feature>
<comment type="caution">
    <text evidence="3">The sequence shown here is derived from an EMBL/GenBank/DDBJ whole genome shotgun (WGS) entry which is preliminary data.</text>
</comment>
<evidence type="ECO:0000259" key="1">
    <source>
        <dbReference type="Pfam" id="PF00534"/>
    </source>
</evidence>
<dbReference type="PANTHER" id="PTHR12526">
    <property type="entry name" value="GLYCOSYLTRANSFERASE"/>
    <property type="match status" value="1"/>
</dbReference>
<dbReference type="InterPro" id="IPR028098">
    <property type="entry name" value="Glyco_trans_4-like_N"/>
</dbReference>
<dbReference type="InterPro" id="IPR001296">
    <property type="entry name" value="Glyco_trans_1"/>
</dbReference>
<dbReference type="Gene3D" id="3.40.50.2000">
    <property type="entry name" value="Glycogen Phosphorylase B"/>
    <property type="match status" value="2"/>
</dbReference>
<dbReference type="Pfam" id="PF13439">
    <property type="entry name" value="Glyco_transf_4"/>
    <property type="match status" value="1"/>
</dbReference>
<evidence type="ECO:0000313" key="3">
    <source>
        <dbReference type="EMBL" id="GLR24920.1"/>
    </source>
</evidence>
<dbReference type="GO" id="GO:0016740">
    <property type="term" value="F:transferase activity"/>
    <property type="evidence" value="ECO:0007669"/>
    <property type="project" value="UniProtKB-KW"/>
</dbReference>
<dbReference type="SUPFAM" id="SSF53756">
    <property type="entry name" value="UDP-Glycosyltransferase/glycogen phosphorylase"/>
    <property type="match status" value="1"/>
</dbReference>
<evidence type="ECO:0000313" key="4">
    <source>
        <dbReference type="Proteomes" id="UP001156664"/>
    </source>
</evidence>
<protein>
    <submittedName>
        <fullName evidence="3">Glycosyl transferase</fullName>
    </submittedName>
</protein>
<sequence length="380" mass="41649">MTAVFFTESSRNMGGQEFQLLDQAQGLKSLGYSPFVLCRQGSRVGEEALKRGLSVEWVPFRNAAHPPSLWRVSRLLRKHQPVAVVCHSGHDSNVSALAVHALAGLSCLPYKPKLIRMRTYQPGPAKALTYNRLFDVTFTPSEALRDQLLTNPAIDPSRIAVMYPGIDFDQLDRQAAPMPTGQLAEWLSDSSRRPLIVHAAMFRLEKGHSFMLDVIERLIADYPGLTYLAAGEGELLESVRAEVQRRGLAKHVLLPGTIKPVAPLLARADVVVMPSSYEPLGMSQIEALGLETPVVVSKVGGLPETVVDGQTGFVCPPPFEKGAVERWAHALSLIFSKPLDAKRMAKSGALAVRHQFGREANLARLVEQFSLPRLQTGGYS</sequence>
<dbReference type="EMBL" id="BSOJ01000001">
    <property type="protein sequence ID" value="GLR24920.1"/>
    <property type="molecule type" value="Genomic_DNA"/>
</dbReference>
<feature type="domain" description="Glycosyltransferase subfamily 4-like N-terminal" evidence="2">
    <location>
        <begin position="13"/>
        <end position="169"/>
    </location>
</feature>
<organism evidence="3 4">
    <name type="scientific">Limnobacter litoralis</name>
    <dbReference type="NCBI Taxonomy" id="481366"/>
    <lineage>
        <taxon>Bacteria</taxon>
        <taxon>Pseudomonadati</taxon>
        <taxon>Pseudomonadota</taxon>
        <taxon>Betaproteobacteria</taxon>
        <taxon>Burkholderiales</taxon>
        <taxon>Burkholderiaceae</taxon>
        <taxon>Limnobacter</taxon>
    </lineage>
</organism>
<reference evidence="4" key="1">
    <citation type="journal article" date="2019" name="Int. J. Syst. Evol. Microbiol.">
        <title>The Global Catalogue of Microorganisms (GCM) 10K type strain sequencing project: providing services to taxonomists for standard genome sequencing and annotation.</title>
        <authorList>
            <consortium name="The Broad Institute Genomics Platform"/>
            <consortium name="The Broad Institute Genome Sequencing Center for Infectious Disease"/>
            <person name="Wu L."/>
            <person name="Ma J."/>
        </authorList>
    </citation>
    <scope>NUCLEOTIDE SEQUENCE [LARGE SCALE GENOMIC DNA]</scope>
    <source>
        <strain evidence="4">NBRC 105857</strain>
    </source>
</reference>
<proteinExistence type="predicted"/>
<gene>
    <name evidence="3" type="ORF">GCM10007875_00070</name>
</gene>
<accession>A0ABQ5YK53</accession>
<evidence type="ECO:0000259" key="2">
    <source>
        <dbReference type="Pfam" id="PF13439"/>
    </source>
</evidence>